<dbReference type="Proteomes" id="UP000095300">
    <property type="component" value="Unassembled WGS sequence"/>
</dbReference>
<accession>A0A1I8P280</accession>
<proteinExistence type="predicted"/>
<organism evidence="1 2">
    <name type="scientific">Stomoxys calcitrans</name>
    <name type="common">Stable fly</name>
    <name type="synonym">Conops calcitrans</name>
    <dbReference type="NCBI Taxonomy" id="35570"/>
    <lineage>
        <taxon>Eukaryota</taxon>
        <taxon>Metazoa</taxon>
        <taxon>Ecdysozoa</taxon>
        <taxon>Arthropoda</taxon>
        <taxon>Hexapoda</taxon>
        <taxon>Insecta</taxon>
        <taxon>Pterygota</taxon>
        <taxon>Neoptera</taxon>
        <taxon>Endopterygota</taxon>
        <taxon>Diptera</taxon>
        <taxon>Brachycera</taxon>
        <taxon>Muscomorpha</taxon>
        <taxon>Muscoidea</taxon>
        <taxon>Muscidae</taxon>
        <taxon>Stomoxys</taxon>
    </lineage>
</organism>
<protein>
    <submittedName>
        <fullName evidence="1">Uncharacterized protein</fullName>
    </submittedName>
</protein>
<dbReference type="EnsemblMetazoa" id="SCAU004154-RA">
    <property type="protein sequence ID" value="SCAU004154-PA"/>
    <property type="gene ID" value="SCAU004154"/>
</dbReference>
<keyword evidence="2" id="KW-1185">Reference proteome</keyword>
<evidence type="ECO:0000313" key="2">
    <source>
        <dbReference type="Proteomes" id="UP000095300"/>
    </source>
</evidence>
<dbReference type="OrthoDB" id="2148342at2759"/>
<dbReference type="InterPro" id="IPR053084">
    <property type="entry name" value="AKAP"/>
</dbReference>
<dbReference type="GO" id="GO:0005952">
    <property type="term" value="C:cAMP-dependent protein kinase complex"/>
    <property type="evidence" value="ECO:0007669"/>
    <property type="project" value="TreeGrafter"/>
</dbReference>
<dbReference type="GO" id="GO:0034237">
    <property type="term" value="F:protein kinase A regulatory subunit binding"/>
    <property type="evidence" value="ECO:0007669"/>
    <property type="project" value="TreeGrafter"/>
</dbReference>
<reference evidence="1" key="1">
    <citation type="submission" date="2020-05" db="UniProtKB">
        <authorList>
            <consortium name="EnsemblMetazoa"/>
        </authorList>
    </citation>
    <scope>IDENTIFICATION</scope>
    <source>
        <strain evidence="1">USDA</strain>
    </source>
</reference>
<dbReference type="PANTHER" id="PTHR35075">
    <property type="entry name" value="A-KINASE ANCHOR PROTEIN 14"/>
    <property type="match status" value="1"/>
</dbReference>
<evidence type="ECO:0000313" key="1">
    <source>
        <dbReference type="EnsemblMetazoa" id="SCAU004154-PA"/>
    </source>
</evidence>
<dbReference type="KEGG" id="scac:106082801"/>
<dbReference type="STRING" id="35570.A0A1I8P280"/>
<dbReference type="PANTHER" id="PTHR35075:SF1">
    <property type="entry name" value="A-KINASE ANCHOR PROTEIN 14"/>
    <property type="match status" value="1"/>
</dbReference>
<dbReference type="InterPro" id="IPR025663">
    <property type="entry name" value="AKAP_28"/>
</dbReference>
<dbReference type="AlphaFoldDB" id="A0A1I8P280"/>
<dbReference type="VEuPathDB" id="VectorBase:SCAU004154"/>
<sequence>MFEEALGPLNLVQHSALKESLKKPPLNVEAIFGTVDAITQKAAALINADTQEEFLYKNPNGWKRHSLQKDASLLNQEFNDFDSDITTSSSLISSDFLAKPLEPWALLEAFHFPDVVRQITQFIETWELTPATKFVVIAQEKSLKMPPFGERYFVEVHFSKPTPKCPNPLARAKSYFQINVSCLLPRDYPVNVTYRFEGYSSCFYALGPKKMSSNKFQRFLIDTIIHMKLAFYAQLEKCERLEVKQEKDDERKIHC</sequence>
<dbReference type="Pfam" id="PF14469">
    <property type="entry name" value="AKAP28"/>
    <property type="match status" value="1"/>
</dbReference>
<name>A0A1I8P280_STOCA</name>
<gene>
    <name evidence="1" type="primary">106082801</name>
</gene>